<gene>
    <name evidence="1" type="ORF">R3W88_011121</name>
</gene>
<accession>A0AAV9L5Y1</accession>
<organism evidence="1 2">
    <name type="scientific">Solanum pinnatisectum</name>
    <name type="common">tansyleaf nightshade</name>
    <dbReference type="NCBI Taxonomy" id="50273"/>
    <lineage>
        <taxon>Eukaryota</taxon>
        <taxon>Viridiplantae</taxon>
        <taxon>Streptophyta</taxon>
        <taxon>Embryophyta</taxon>
        <taxon>Tracheophyta</taxon>
        <taxon>Spermatophyta</taxon>
        <taxon>Magnoliopsida</taxon>
        <taxon>eudicotyledons</taxon>
        <taxon>Gunneridae</taxon>
        <taxon>Pentapetalae</taxon>
        <taxon>asterids</taxon>
        <taxon>lamiids</taxon>
        <taxon>Solanales</taxon>
        <taxon>Solanaceae</taxon>
        <taxon>Solanoideae</taxon>
        <taxon>Solaneae</taxon>
        <taxon>Solanum</taxon>
    </lineage>
</organism>
<dbReference type="AlphaFoldDB" id="A0AAV9L5Y1"/>
<proteinExistence type="predicted"/>
<comment type="caution">
    <text evidence="1">The sequence shown here is derived from an EMBL/GenBank/DDBJ whole genome shotgun (WGS) entry which is preliminary data.</text>
</comment>
<dbReference type="Proteomes" id="UP001311915">
    <property type="component" value="Unassembled WGS sequence"/>
</dbReference>
<protein>
    <submittedName>
        <fullName evidence="1">Uncharacterized protein</fullName>
    </submittedName>
</protein>
<evidence type="ECO:0000313" key="2">
    <source>
        <dbReference type="Proteomes" id="UP001311915"/>
    </source>
</evidence>
<dbReference type="EMBL" id="JAWPEI010000007">
    <property type="protein sequence ID" value="KAK4720888.1"/>
    <property type="molecule type" value="Genomic_DNA"/>
</dbReference>
<keyword evidence="2" id="KW-1185">Reference proteome</keyword>
<evidence type="ECO:0000313" key="1">
    <source>
        <dbReference type="EMBL" id="KAK4720888.1"/>
    </source>
</evidence>
<reference evidence="1 2" key="1">
    <citation type="submission" date="2023-10" db="EMBL/GenBank/DDBJ databases">
        <title>Genome-Wide Identification Analysis in wild type Solanum Pinnatisectum Reveals Some Genes Defensing Phytophthora Infestans.</title>
        <authorList>
            <person name="Sun C."/>
        </authorList>
    </citation>
    <scope>NUCLEOTIDE SEQUENCE [LARGE SCALE GENOMIC DNA]</scope>
    <source>
        <strain evidence="1">LQN</strain>
        <tissue evidence="1">Leaf</tissue>
    </source>
</reference>
<sequence>MDYTSVRALYLAKMLPFDLPHSFISNTPFHFFFYDIIYLKCLHLRVKKILWGAKERALSSRHDCRVDRHLRNTISRPLTLGLSFIIDKYDSTCQLRFLF</sequence>
<name>A0AAV9L5Y1_9SOLN</name>